<dbReference type="RefSeq" id="WP_377167277.1">
    <property type="nucleotide sequence ID" value="NZ_JBHSMQ010000004.1"/>
</dbReference>
<dbReference type="Pfam" id="PF25917">
    <property type="entry name" value="BSH_RND"/>
    <property type="match status" value="1"/>
</dbReference>
<dbReference type="Pfam" id="PF25967">
    <property type="entry name" value="RND-MFP_C"/>
    <property type="match status" value="1"/>
</dbReference>
<evidence type="ECO:0000259" key="5">
    <source>
        <dbReference type="Pfam" id="PF25944"/>
    </source>
</evidence>
<feature type="domain" description="Multidrug resistance protein MdtA-like barrel-sandwich hybrid" evidence="4">
    <location>
        <begin position="64"/>
        <end position="207"/>
    </location>
</feature>
<dbReference type="Pfam" id="PF25944">
    <property type="entry name" value="Beta-barrel_RND"/>
    <property type="match status" value="1"/>
</dbReference>
<feature type="domain" description="Multidrug resistance protein MdtA-like alpha-helical hairpin" evidence="3">
    <location>
        <begin position="105"/>
        <end position="174"/>
    </location>
</feature>
<comment type="caution">
    <text evidence="7">The sequence shown here is derived from an EMBL/GenBank/DDBJ whole genome shotgun (WGS) entry which is preliminary data.</text>
</comment>
<dbReference type="Gene3D" id="2.40.50.100">
    <property type="match status" value="1"/>
</dbReference>
<evidence type="ECO:0000259" key="4">
    <source>
        <dbReference type="Pfam" id="PF25917"/>
    </source>
</evidence>
<dbReference type="PROSITE" id="PS51257">
    <property type="entry name" value="PROKAR_LIPOPROTEIN"/>
    <property type="match status" value="1"/>
</dbReference>
<dbReference type="NCBIfam" id="TIGR01730">
    <property type="entry name" value="RND_mfp"/>
    <property type="match status" value="1"/>
</dbReference>
<dbReference type="PANTHER" id="PTHR30158">
    <property type="entry name" value="ACRA/E-RELATED COMPONENT OF DRUG EFFLUX TRANSPORTER"/>
    <property type="match status" value="1"/>
</dbReference>
<sequence>MSIHSKPTLAALALLLAGCGRTPSGGPPQAAPMAMGPMEVGVVTVAAQPVTLTQDLPGRISAIRVAEVRARVSGIVLKRLFKEGSDVKEGQVLYEIDPAQYEASYESALGTLARAEAGLNSAQLKLNRMKSLIDSHAVSKQDYDEASGSQRVNQAEVLLGQAAVKTAKINLDYTKVTSPITGRIGLSQVTEGAYVRTDQATLMATVQQIDRVYVDVNQPSSDLLRLKHALADGTLKPNASGQARVKLVFENGDIYSEEGSLEVADVTVNPLTNSVTVRAVFPNPRNDLLPGMFVRARLEEGTTPDAILVPQLAVSRNTKGEPTAMVVGAESKVELRVLETPRAVGNQWLVSSGLKPGDQLIINNLQKIRPGVPVKVAADAPAPPQSASK</sequence>
<dbReference type="EMBL" id="JBHSMQ010000004">
    <property type="protein sequence ID" value="MFC5455823.1"/>
    <property type="molecule type" value="Genomic_DNA"/>
</dbReference>
<evidence type="ECO:0000259" key="6">
    <source>
        <dbReference type="Pfam" id="PF25967"/>
    </source>
</evidence>
<name>A0ABW0KQS4_9BACT</name>
<feature type="domain" description="Multidrug resistance protein MdtA-like C-terminal permuted SH3" evidence="6">
    <location>
        <begin position="305"/>
        <end position="367"/>
    </location>
</feature>
<evidence type="ECO:0000259" key="3">
    <source>
        <dbReference type="Pfam" id="PF25876"/>
    </source>
</evidence>
<dbReference type="InterPro" id="IPR058624">
    <property type="entry name" value="MdtA-like_HH"/>
</dbReference>
<dbReference type="InterPro" id="IPR058626">
    <property type="entry name" value="MdtA-like_b-barrel"/>
</dbReference>
<evidence type="ECO:0000313" key="8">
    <source>
        <dbReference type="Proteomes" id="UP001596052"/>
    </source>
</evidence>
<dbReference type="Pfam" id="PF25876">
    <property type="entry name" value="HH_MFP_RND"/>
    <property type="match status" value="1"/>
</dbReference>
<dbReference type="InterPro" id="IPR058625">
    <property type="entry name" value="MdtA-like_BSH"/>
</dbReference>
<gene>
    <name evidence="7" type="ORF">ACFQDI_13240</name>
</gene>
<evidence type="ECO:0000256" key="1">
    <source>
        <dbReference type="ARBA" id="ARBA00004196"/>
    </source>
</evidence>
<protein>
    <submittedName>
        <fullName evidence="7">Efflux RND transporter periplasmic adaptor subunit</fullName>
    </submittedName>
</protein>
<dbReference type="InterPro" id="IPR058627">
    <property type="entry name" value="MdtA-like_C"/>
</dbReference>
<dbReference type="PANTHER" id="PTHR30158:SF3">
    <property type="entry name" value="MULTIDRUG EFFLUX PUMP SUBUNIT ACRA-RELATED"/>
    <property type="match status" value="1"/>
</dbReference>
<proteinExistence type="inferred from homology"/>
<feature type="domain" description="Multidrug resistance protein MdtA-like beta-barrel" evidence="5">
    <location>
        <begin position="212"/>
        <end position="302"/>
    </location>
</feature>
<reference evidence="8" key="1">
    <citation type="journal article" date="2019" name="Int. J. Syst. Evol. Microbiol.">
        <title>The Global Catalogue of Microorganisms (GCM) 10K type strain sequencing project: providing services to taxonomists for standard genome sequencing and annotation.</title>
        <authorList>
            <consortium name="The Broad Institute Genomics Platform"/>
            <consortium name="The Broad Institute Genome Sequencing Center for Infectious Disease"/>
            <person name="Wu L."/>
            <person name="Ma J."/>
        </authorList>
    </citation>
    <scope>NUCLEOTIDE SEQUENCE [LARGE SCALE GENOMIC DNA]</scope>
    <source>
        <strain evidence="8">CGMCC 4.1469</strain>
    </source>
</reference>
<accession>A0ABW0KQS4</accession>
<evidence type="ECO:0000256" key="2">
    <source>
        <dbReference type="ARBA" id="ARBA00009477"/>
    </source>
</evidence>
<dbReference type="Gene3D" id="1.10.287.470">
    <property type="entry name" value="Helix hairpin bin"/>
    <property type="match status" value="1"/>
</dbReference>
<dbReference type="Proteomes" id="UP001596052">
    <property type="component" value="Unassembled WGS sequence"/>
</dbReference>
<comment type="similarity">
    <text evidence="2">Belongs to the membrane fusion protein (MFP) (TC 8.A.1) family.</text>
</comment>
<dbReference type="Gene3D" id="2.40.420.20">
    <property type="match status" value="1"/>
</dbReference>
<comment type="subcellular location">
    <subcellularLocation>
        <location evidence="1">Cell envelope</location>
    </subcellularLocation>
</comment>
<evidence type="ECO:0000313" key="7">
    <source>
        <dbReference type="EMBL" id="MFC5455823.1"/>
    </source>
</evidence>
<dbReference type="Gene3D" id="2.40.30.170">
    <property type="match status" value="1"/>
</dbReference>
<dbReference type="SUPFAM" id="SSF111369">
    <property type="entry name" value="HlyD-like secretion proteins"/>
    <property type="match status" value="1"/>
</dbReference>
<organism evidence="7 8">
    <name type="scientific">Prosthecobacter fluviatilis</name>
    <dbReference type="NCBI Taxonomy" id="445931"/>
    <lineage>
        <taxon>Bacteria</taxon>
        <taxon>Pseudomonadati</taxon>
        <taxon>Verrucomicrobiota</taxon>
        <taxon>Verrucomicrobiia</taxon>
        <taxon>Verrucomicrobiales</taxon>
        <taxon>Verrucomicrobiaceae</taxon>
        <taxon>Prosthecobacter</taxon>
    </lineage>
</organism>
<keyword evidence="8" id="KW-1185">Reference proteome</keyword>
<dbReference type="InterPro" id="IPR006143">
    <property type="entry name" value="RND_pump_MFP"/>
</dbReference>